<keyword evidence="5" id="KW-0812">Transmembrane</keyword>
<name>A0A914Y4T5_9BILA</name>
<proteinExistence type="inferred from homology"/>
<organism evidence="10 11">
    <name type="scientific">Panagrolaimus superbus</name>
    <dbReference type="NCBI Taxonomy" id="310955"/>
    <lineage>
        <taxon>Eukaryota</taxon>
        <taxon>Metazoa</taxon>
        <taxon>Ecdysozoa</taxon>
        <taxon>Nematoda</taxon>
        <taxon>Chromadorea</taxon>
        <taxon>Rhabditida</taxon>
        <taxon>Tylenchina</taxon>
        <taxon>Panagrolaimomorpha</taxon>
        <taxon>Panagrolaimoidea</taxon>
        <taxon>Panagrolaimidae</taxon>
        <taxon>Panagrolaimus</taxon>
    </lineage>
</organism>
<sequence>MDSLYIPEYAFNETKFPDFCSGPTYLLTSESIPAILKEAPKHFFITTEDVFFTGIVSRDAGIYRFQKANQFGSGPNIVNATKTGGIKCDAKGIPYLSSLYGIAFNGTFYEEENNPFKYATDQLLSLSC</sequence>
<dbReference type="InterPro" id="IPR002659">
    <property type="entry name" value="Glyco_trans_31"/>
</dbReference>
<evidence type="ECO:0000256" key="2">
    <source>
        <dbReference type="ARBA" id="ARBA00008661"/>
    </source>
</evidence>
<keyword evidence="6" id="KW-0735">Signal-anchor</keyword>
<evidence type="ECO:0000256" key="5">
    <source>
        <dbReference type="ARBA" id="ARBA00022692"/>
    </source>
</evidence>
<evidence type="ECO:0000256" key="7">
    <source>
        <dbReference type="ARBA" id="ARBA00022989"/>
    </source>
</evidence>
<evidence type="ECO:0000256" key="3">
    <source>
        <dbReference type="ARBA" id="ARBA00022676"/>
    </source>
</evidence>
<keyword evidence="3" id="KW-0328">Glycosyltransferase</keyword>
<evidence type="ECO:0000256" key="1">
    <source>
        <dbReference type="ARBA" id="ARBA00004323"/>
    </source>
</evidence>
<keyword evidence="4" id="KW-0808">Transferase</keyword>
<keyword evidence="9" id="KW-0472">Membrane</keyword>
<comment type="subcellular location">
    <subcellularLocation>
        <location evidence="1">Golgi apparatus membrane</location>
        <topology evidence="1">Single-pass type II membrane protein</topology>
    </subcellularLocation>
</comment>
<dbReference type="AlphaFoldDB" id="A0A914Y4T5"/>
<protein>
    <submittedName>
        <fullName evidence="11">Hexosyltransferase</fullName>
    </submittedName>
</protein>
<evidence type="ECO:0000256" key="4">
    <source>
        <dbReference type="ARBA" id="ARBA00022679"/>
    </source>
</evidence>
<comment type="similarity">
    <text evidence="2">Belongs to the glycosyltransferase 31 family.</text>
</comment>
<keyword evidence="10" id="KW-1185">Reference proteome</keyword>
<dbReference type="WBParaSite" id="PSU_v2.g15210.t1">
    <property type="protein sequence ID" value="PSU_v2.g15210.t1"/>
    <property type="gene ID" value="PSU_v2.g15210"/>
</dbReference>
<keyword evidence="7" id="KW-1133">Transmembrane helix</keyword>
<dbReference type="GO" id="GO:0000139">
    <property type="term" value="C:Golgi membrane"/>
    <property type="evidence" value="ECO:0007669"/>
    <property type="project" value="UniProtKB-SubCell"/>
</dbReference>
<evidence type="ECO:0000256" key="9">
    <source>
        <dbReference type="ARBA" id="ARBA00023136"/>
    </source>
</evidence>
<keyword evidence="8" id="KW-0333">Golgi apparatus</keyword>
<evidence type="ECO:0000256" key="8">
    <source>
        <dbReference type="ARBA" id="ARBA00023034"/>
    </source>
</evidence>
<evidence type="ECO:0000256" key="6">
    <source>
        <dbReference type="ARBA" id="ARBA00022968"/>
    </source>
</evidence>
<evidence type="ECO:0000313" key="11">
    <source>
        <dbReference type="WBParaSite" id="PSU_v2.g15210.t1"/>
    </source>
</evidence>
<dbReference type="GO" id="GO:0016758">
    <property type="term" value="F:hexosyltransferase activity"/>
    <property type="evidence" value="ECO:0007669"/>
    <property type="project" value="InterPro"/>
</dbReference>
<evidence type="ECO:0000313" key="10">
    <source>
        <dbReference type="Proteomes" id="UP000887577"/>
    </source>
</evidence>
<dbReference type="Pfam" id="PF01762">
    <property type="entry name" value="Galactosyl_T"/>
    <property type="match status" value="1"/>
</dbReference>
<accession>A0A914Y4T5</accession>
<dbReference type="Proteomes" id="UP000887577">
    <property type="component" value="Unplaced"/>
</dbReference>
<reference evidence="11" key="1">
    <citation type="submission" date="2022-11" db="UniProtKB">
        <authorList>
            <consortium name="WormBaseParasite"/>
        </authorList>
    </citation>
    <scope>IDENTIFICATION</scope>
</reference>